<evidence type="ECO:0000256" key="9">
    <source>
        <dbReference type="ARBA" id="ARBA00023277"/>
    </source>
</evidence>
<protein>
    <recommendedName>
        <fullName evidence="3">chitinase</fullName>
        <ecNumber evidence="3">3.2.1.14</ecNumber>
    </recommendedName>
</protein>
<organism evidence="16 17">
    <name type="scientific">Rhipicephalus microplus</name>
    <name type="common">Cattle tick</name>
    <name type="synonym">Boophilus microplus</name>
    <dbReference type="NCBI Taxonomy" id="6941"/>
    <lineage>
        <taxon>Eukaryota</taxon>
        <taxon>Metazoa</taxon>
        <taxon>Ecdysozoa</taxon>
        <taxon>Arthropoda</taxon>
        <taxon>Chelicerata</taxon>
        <taxon>Arachnida</taxon>
        <taxon>Acari</taxon>
        <taxon>Parasitiformes</taxon>
        <taxon>Ixodida</taxon>
        <taxon>Ixodoidea</taxon>
        <taxon>Ixodidae</taxon>
        <taxon>Rhipicephalinae</taxon>
        <taxon>Rhipicephalus</taxon>
        <taxon>Boophilus</taxon>
    </lineage>
</organism>
<proteinExistence type="inferred from homology"/>
<accession>A0A9J6F220</accession>
<evidence type="ECO:0000259" key="15">
    <source>
        <dbReference type="PROSITE" id="PS51910"/>
    </source>
</evidence>
<dbReference type="SMART" id="SM00636">
    <property type="entry name" value="Glyco_18"/>
    <property type="match status" value="1"/>
</dbReference>
<dbReference type="FunFam" id="3.10.50.10:FF:000004">
    <property type="entry name" value="Chitinase 5"/>
    <property type="match status" value="1"/>
</dbReference>
<dbReference type="InterPro" id="IPR001223">
    <property type="entry name" value="Glyco_hydro18_cat"/>
</dbReference>
<reference evidence="16" key="1">
    <citation type="journal article" date="2020" name="Cell">
        <title>Large-Scale Comparative Analyses of Tick Genomes Elucidate Their Genetic Diversity and Vector Capacities.</title>
        <authorList>
            <consortium name="Tick Genome and Microbiome Consortium (TIGMIC)"/>
            <person name="Jia N."/>
            <person name="Wang J."/>
            <person name="Shi W."/>
            <person name="Du L."/>
            <person name="Sun Y."/>
            <person name="Zhan W."/>
            <person name="Jiang J.F."/>
            <person name="Wang Q."/>
            <person name="Zhang B."/>
            <person name="Ji P."/>
            <person name="Bell-Sakyi L."/>
            <person name="Cui X.M."/>
            <person name="Yuan T.T."/>
            <person name="Jiang B.G."/>
            <person name="Yang W.F."/>
            <person name="Lam T.T."/>
            <person name="Chang Q.C."/>
            <person name="Ding S.J."/>
            <person name="Wang X.J."/>
            <person name="Zhu J.G."/>
            <person name="Ruan X.D."/>
            <person name="Zhao L."/>
            <person name="Wei J.T."/>
            <person name="Ye R.Z."/>
            <person name="Que T.C."/>
            <person name="Du C.H."/>
            <person name="Zhou Y.H."/>
            <person name="Cheng J.X."/>
            <person name="Dai P.F."/>
            <person name="Guo W.B."/>
            <person name="Han X.H."/>
            <person name="Huang E.J."/>
            <person name="Li L.F."/>
            <person name="Wei W."/>
            <person name="Gao Y.C."/>
            <person name="Liu J.Z."/>
            <person name="Shao H.Z."/>
            <person name="Wang X."/>
            <person name="Wang C.C."/>
            <person name="Yang T.C."/>
            <person name="Huo Q.B."/>
            <person name="Li W."/>
            <person name="Chen H.Y."/>
            <person name="Chen S.E."/>
            <person name="Zhou L.G."/>
            <person name="Ni X.B."/>
            <person name="Tian J.H."/>
            <person name="Sheng Y."/>
            <person name="Liu T."/>
            <person name="Pan Y.S."/>
            <person name="Xia L.Y."/>
            <person name="Li J."/>
            <person name="Zhao F."/>
            <person name="Cao W.C."/>
        </authorList>
    </citation>
    <scope>NUCLEOTIDE SEQUENCE</scope>
    <source>
        <strain evidence="16">Rmic-2018</strain>
    </source>
</reference>
<dbReference type="PROSITE" id="PS51910">
    <property type="entry name" value="GH18_2"/>
    <property type="match status" value="1"/>
</dbReference>
<keyword evidence="11" id="KW-0624">Polysaccharide degradation</keyword>
<comment type="catalytic activity">
    <reaction evidence="1">
        <text>Random endo-hydrolysis of N-acetyl-beta-D-glucosaminide (1-&gt;4)-beta-linkages in chitin and chitodextrins.</text>
        <dbReference type="EC" id="3.2.1.14"/>
    </reaction>
</comment>
<dbReference type="GO" id="GO:0005576">
    <property type="term" value="C:extracellular region"/>
    <property type="evidence" value="ECO:0007669"/>
    <property type="project" value="TreeGrafter"/>
</dbReference>
<dbReference type="Gene3D" id="3.20.20.80">
    <property type="entry name" value="Glycosidases"/>
    <property type="match status" value="1"/>
</dbReference>
<dbReference type="SUPFAM" id="SSF51445">
    <property type="entry name" value="(Trans)glycosidases"/>
    <property type="match status" value="1"/>
</dbReference>
<feature type="signal peptide" evidence="14">
    <location>
        <begin position="1"/>
        <end position="20"/>
    </location>
</feature>
<dbReference type="InterPro" id="IPR001579">
    <property type="entry name" value="Glyco_hydro_18_chit_AS"/>
</dbReference>
<evidence type="ECO:0000256" key="8">
    <source>
        <dbReference type="ARBA" id="ARBA00023157"/>
    </source>
</evidence>
<sequence>MKGVALFIALLCASSTLCLAQTSSVTKDVTSSERPVFFCYWGTWSHYRSGAGKFSVGQIDPSLCTHLVYAFAKLENGVIAAFDAYLDLKDNYGLGMYEKVNKLKVAHPHLKTLLAIGGWNEGSIKYSQMASTPEGRQRFALSVLSFLDKHGFDGLDLDWEYPAARGGVPQDKQNFVLLIQELRRVLGPGRLLTAAVSAGESIVDGAYDVPAITRYLDYVSVMAYDFFGAWNSYTGHCSPLGLAPPCARADLCSSVQDYPMKMWLNKGAEPNKLLLGMPLYGRTFTLANPSNDGFLAPTVGPGQAGPVTGESGYLGYIEICAQLKASKDWKITRDPRVVAPVAVKGNLWIGYDDAQSLTAKVLFARSLGLAGAMVWSIETDDFSGTCGGAKNPLLRAIRDALRSNTTIPLPTTVTSLPSTTPAKSTPAETVSTKETNLQSTTSGASKSGSDTNVSVVTTSVPTSTTAPPELTCPADGFYPYPNDLHRFYRATRPGLLTLVESILAKGGQGQEENIAIETGPALLAACLVPLSHQQLHRLTHIALLHTTQHSFPQAVNGKGYQNEAVQEQPGIVPAAADHHHLPFKRLPLLRDLLKKARIKAHYLLRPKCLQYTI</sequence>
<feature type="region of interest" description="Disordered" evidence="13">
    <location>
        <begin position="408"/>
        <end position="453"/>
    </location>
</feature>
<dbReference type="EMBL" id="JABSTU010000001">
    <property type="protein sequence ID" value="KAH8040373.1"/>
    <property type="molecule type" value="Genomic_DNA"/>
</dbReference>
<dbReference type="InterPro" id="IPR029070">
    <property type="entry name" value="Chitinase_insertion_sf"/>
</dbReference>
<evidence type="ECO:0000256" key="3">
    <source>
        <dbReference type="ARBA" id="ARBA00012729"/>
    </source>
</evidence>
<keyword evidence="17" id="KW-1185">Reference proteome</keyword>
<keyword evidence="9" id="KW-0119">Carbohydrate metabolism</keyword>
<dbReference type="PANTHER" id="PTHR11177">
    <property type="entry name" value="CHITINASE"/>
    <property type="match status" value="1"/>
</dbReference>
<dbReference type="InterPro" id="IPR050314">
    <property type="entry name" value="Glycosyl_Hydrlase_18"/>
</dbReference>
<dbReference type="GO" id="GO:0008061">
    <property type="term" value="F:chitin binding"/>
    <property type="evidence" value="ECO:0007669"/>
    <property type="project" value="UniProtKB-KW"/>
</dbReference>
<evidence type="ECO:0000256" key="13">
    <source>
        <dbReference type="SAM" id="MobiDB-lite"/>
    </source>
</evidence>
<dbReference type="Pfam" id="PF00704">
    <property type="entry name" value="Glyco_hydro_18"/>
    <property type="match status" value="1"/>
</dbReference>
<dbReference type="Proteomes" id="UP000821866">
    <property type="component" value="Chromosome 1"/>
</dbReference>
<evidence type="ECO:0000256" key="12">
    <source>
        <dbReference type="RuleBase" id="RU000489"/>
    </source>
</evidence>
<dbReference type="AlphaFoldDB" id="A0A9J6F220"/>
<dbReference type="InterPro" id="IPR017853">
    <property type="entry name" value="GH"/>
</dbReference>
<evidence type="ECO:0000256" key="7">
    <source>
        <dbReference type="ARBA" id="ARBA00023024"/>
    </source>
</evidence>
<evidence type="ECO:0000256" key="14">
    <source>
        <dbReference type="SAM" id="SignalP"/>
    </source>
</evidence>
<dbReference type="InterPro" id="IPR011583">
    <property type="entry name" value="Chitinase_II/V-like_cat"/>
</dbReference>
<dbReference type="Gene3D" id="3.10.50.10">
    <property type="match status" value="1"/>
</dbReference>
<keyword evidence="4" id="KW-0147">Chitin-binding</keyword>
<evidence type="ECO:0000256" key="5">
    <source>
        <dbReference type="ARBA" id="ARBA00022729"/>
    </source>
</evidence>
<dbReference type="GO" id="GO:0006032">
    <property type="term" value="P:chitin catabolic process"/>
    <property type="evidence" value="ECO:0007669"/>
    <property type="project" value="UniProtKB-KW"/>
</dbReference>
<evidence type="ECO:0000313" key="16">
    <source>
        <dbReference type="EMBL" id="KAH8040373.1"/>
    </source>
</evidence>
<dbReference type="PANTHER" id="PTHR11177:SF360">
    <property type="entry name" value="CHITINASE 4-RELATED"/>
    <property type="match status" value="1"/>
</dbReference>
<feature type="compositionally biased region" description="Low complexity" evidence="13">
    <location>
        <begin position="408"/>
        <end position="421"/>
    </location>
</feature>
<evidence type="ECO:0000313" key="17">
    <source>
        <dbReference type="Proteomes" id="UP000821866"/>
    </source>
</evidence>
<reference evidence="16" key="2">
    <citation type="submission" date="2021-09" db="EMBL/GenBank/DDBJ databases">
        <authorList>
            <person name="Jia N."/>
            <person name="Wang J."/>
            <person name="Shi W."/>
            <person name="Du L."/>
            <person name="Sun Y."/>
            <person name="Zhan W."/>
            <person name="Jiang J."/>
            <person name="Wang Q."/>
            <person name="Zhang B."/>
            <person name="Ji P."/>
            <person name="Sakyi L.B."/>
            <person name="Cui X."/>
            <person name="Yuan T."/>
            <person name="Jiang B."/>
            <person name="Yang W."/>
            <person name="Lam T.T.-Y."/>
            <person name="Chang Q."/>
            <person name="Ding S."/>
            <person name="Wang X."/>
            <person name="Zhu J."/>
            <person name="Ruan X."/>
            <person name="Zhao L."/>
            <person name="Wei J."/>
            <person name="Que T."/>
            <person name="Du C."/>
            <person name="Cheng J."/>
            <person name="Dai P."/>
            <person name="Han X."/>
            <person name="Huang E."/>
            <person name="Gao Y."/>
            <person name="Liu J."/>
            <person name="Shao H."/>
            <person name="Ye R."/>
            <person name="Li L."/>
            <person name="Wei W."/>
            <person name="Wang X."/>
            <person name="Wang C."/>
            <person name="Huo Q."/>
            <person name="Li W."/>
            <person name="Guo W."/>
            <person name="Chen H."/>
            <person name="Chen S."/>
            <person name="Zhou L."/>
            <person name="Zhou L."/>
            <person name="Ni X."/>
            <person name="Tian J."/>
            <person name="Zhou Y."/>
            <person name="Sheng Y."/>
            <person name="Liu T."/>
            <person name="Pan Y."/>
            <person name="Xia L."/>
            <person name="Li J."/>
            <person name="Zhao F."/>
            <person name="Cao W."/>
        </authorList>
    </citation>
    <scope>NUCLEOTIDE SEQUENCE</scope>
    <source>
        <strain evidence="16">Rmic-2018</strain>
        <tissue evidence="16">Larvae</tissue>
    </source>
</reference>
<gene>
    <name evidence="16" type="ORF">HPB51_010153</name>
</gene>
<keyword evidence="7" id="KW-0146">Chitin degradation</keyword>
<comment type="caution">
    <text evidence="16">The sequence shown here is derived from an EMBL/GenBank/DDBJ whole genome shotgun (WGS) entry which is preliminary data.</text>
</comment>
<keyword evidence="5 14" id="KW-0732">Signal</keyword>
<dbReference type="GO" id="GO:0000272">
    <property type="term" value="P:polysaccharide catabolic process"/>
    <property type="evidence" value="ECO:0007669"/>
    <property type="project" value="UniProtKB-KW"/>
</dbReference>
<feature type="compositionally biased region" description="Polar residues" evidence="13">
    <location>
        <begin position="422"/>
        <end position="448"/>
    </location>
</feature>
<dbReference type="CDD" id="cd02872">
    <property type="entry name" value="GH18_chitolectin_chitotriosidase"/>
    <property type="match status" value="1"/>
</dbReference>
<dbReference type="GO" id="GO:0008843">
    <property type="term" value="F:endochitinase activity"/>
    <property type="evidence" value="ECO:0007669"/>
    <property type="project" value="UniProtKB-EC"/>
</dbReference>
<comment type="similarity">
    <text evidence="2">Belongs to the glycosyl hydrolase 18 family. Chitinase class II subfamily.</text>
</comment>
<dbReference type="PROSITE" id="PS01095">
    <property type="entry name" value="GH18_1"/>
    <property type="match status" value="1"/>
</dbReference>
<evidence type="ECO:0000256" key="10">
    <source>
        <dbReference type="ARBA" id="ARBA00023295"/>
    </source>
</evidence>
<dbReference type="SUPFAM" id="SSF54556">
    <property type="entry name" value="Chitinase insertion domain"/>
    <property type="match status" value="1"/>
</dbReference>
<feature type="chain" id="PRO_5039938048" description="chitinase" evidence="14">
    <location>
        <begin position="21"/>
        <end position="613"/>
    </location>
</feature>
<keyword evidence="10 12" id="KW-0326">Glycosidase</keyword>
<evidence type="ECO:0000256" key="6">
    <source>
        <dbReference type="ARBA" id="ARBA00022801"/>
    </source>
</evidence>
<evidence type="ECO:0000256" key="2">
    <source>
        <dbReference type="ARBA" id="ARBA00009121"/>
    </source>
</evidence>
<feature type="domain" description="GH18" evidence="15">
    <location>
        <begin position="35"/>
        <end position="404"/>
    </location>
</feature>
<evidence type="ECO:0000256" key="4">
    <source>
        <dbReference type="ARBA" id="ARBA00022669"/>
    </source>
</evidence>
<evidence type="ECO:0000256" key="1">
    <source>
        <dbReference type="ARBA" id="ARBA00000822"/>
    </source>
</evidence>
<keyword evidence="8" id="KW-1015">Disulfide bond</keyword>
<dbReference type="EC" id="3.2.1.14" evidence="3"/>
<keyword evidence="6 12" id="KW-0378">Hydrolase</keyword>
<name>A0A9J6F220_RHIMP</name>
<dbReference type="VEuPathDB" id="VectorBase:LOC119159383"/>
<evidence type="ECO:0000256" key="11">
    <source>
        <dbReference type="ARBA" id="ARBA00023326"/>
    </source>
</evidence>